<name>A0A918LNP0_9ACTN</name>
<dbReference type="RefSeq" id="WP_158685695.1">
    <property type="nucleotide sequence ID" value="NZ_BMQQ01000008.1"/>
</dbReference>
<reference evidence="2" key="2">
    <citation type="submission" date="2020-09" db="EMBL/GenBank/DDBJ databases">
        <authorList>
            <person name="Sun Q."/>
            <person name="Ohkuma M."/>
        </authorList>
    </citation>
    <scope>NUCLEOTIDE SEQUENCE</scope>
    <source>
        <strain evidence="2">JCM 3172</strain>
    </source>
</reference>
<organism evidence="2 3">
    <name type="scientific">Streptomyces purpureus</name>
    <dbReference type="NCBI Taxonomy" id="1951"/>
    <lineage>
        <taxon>Bacteria</taxon>
        <taxon>Bacillati</taxon>
        <taxon>Actinomycetota</taxon>
        <taxon>Actinomycetes</taxon>
        <taxon>Kitasatosporales</taxon>
        <taxon>Streptomycetaceae</taxon>
        <taxon>Streptomyces</taxon>
    </lineage>
</organism>
<keyword evidence="1" id="KW-0732">Signal</keyword>
<feature type="chain" id="PRO_5037691383" description="Secreted protein" evidence="1">
    <location>
        <begin position="23"/>
        <end position="212"/>
    </location>
</feature>
<reference evidence="2" key="1">
    <citation type="journal article" date="2014" name="Int. J. Syst. Evol. Microbiol.">
        <title>Complete genome sequence of Corynebacterium casei LMG S-19264T (=DSM 44701T), isolated from a smear-ripened cheese.</title>
        <authorList>
            <consortium name="US DOE Joint Genome Institute (JGI-PGF)"/>
            <person name="Walter F."/>
            <person name="Albersmeier A."/>
            <person name="Kalinowski J."/>
            <person name="Ruckert C."/>
        </authorList>
    </citation>
    <scope>NUCLEOTIDE SEQUENCE</scope>
    <source>
        <strain evidence="2">JCM 3172</strain>
    </source>
</reference>
<dbReference type="PROSITE" id="PS51257">
    <property type="entry name" value="PROKAR_LIPOPROTEIN"/>
    <property type="match status" value="1"/>
</dbReference>
<feature type="signal peptide" evidence="1">
    <location>
        <begin position="1"/>
        <end position="22"/>
    </location>
</feature>
<comment type="caution">
    <text evidence="2">The sequence shown here is derived from an EMBL/GenBank/DDBJ whole genome shotgun (WGS) entry which is preliminary data.</text>
</comment>
<keyword evidence="3" id="KW-1185">Reference proteome</keyword>
<dbReference type="AlphaFoldDB" id="A0A918LNP0"/>
<gene>
    <name evidence="2" type="ORF">GCM10014713_26010</name>
</gene>
<evidence type="ECO:0000256" key="1">
    <source>
        <dbReference type="SAM" id="SignalP"/>
    </source>
</evidence>
<evidence type="ECO:0008006" key="4">
    <source>
        <dbReference type="Google" id="ProtNLM"/>
    </source>
</evidence>
<protein>
    <recommendedName>
        <fullName evidence="4">Secreted protein</fullName>
    </recommendedName>
</protein>
<accession>A0A918LNP0</accession>
<evidence type="ECO:0000313" key="2">
    <source>
        <dbReference type="EMBL" id="GGT31325.1"/>
    </source>
</evidence>
<sequence>MFKAVRGIAVGAALVTALTACGSDDGMDAFRGTDEQPPITFTPDMVRTALPSKASAPKPYEADDIDITTGERAVETCSESTEANCGGLSTIGVTEFDVVDEKGDNVGGEGDIDFAIIAFATPDDAKATFKAIVTEERKKAGAGSKDLEIDAGAEETQAFTGEDDTEVIMRLGSLVINIQGDGKFTKEPDYNALAKLQIDRIKKTAEGKNPDA</sequence>
<dbReference type="Proteomes" id="UP000619486">
    <property type="component" value="Unassembled WGS sequence"/>
</dbReference>
<dbReference type="EMBL" id="BMQQ01000008">
    <property type="protein sequence ID" value="GGT31325.1"/>
    <property type="molecule type" value="Genomic_DNA"/>
</dbReference>
<proteinExistence type="predicted"/>
<evidence type="ECO:0000313" key="3">
    <source>
        <dbReference type="Proteomes" id="UP000619486"/>
    </source>
</evidence>